<keyword evidence="3" id="KW-1185">Reference proteome</keyword>
<dbReference type="Proteomes" id="UP000535182">
    <property type="component" value="Unassembled WGS sequence"/>
</dbReference>
<evidence type="ECO:0000256" key="1">
    <source>
        <dbReference type="SAM" id="Phobius"/>
    </source>
</evidence>
<gene>
    <name evidence="2" type="ORF">HDF14_002639</name>
</gene>
<evidence type="ECO:0000313" key="2">
    <source>
        <dbReference type="EMBL" id="MBB5329023.1"/>
    </source>
</evidence>
<dbReference type="EMBL" id="JACHEB010000005">
    <property type="protein sequence ID" value="MBB5329023.1"/>
    <property type="molecule type" value="Genomic_DNA"/>
</dbReference>
<sequence length="50" mass="5590">MKSTLWTVVDLCAAATGFLVLGCRHILPVELLAHRPDNFWDDHPTVVETT</sequence>
<accession>A0A9X0QEX3</accession>
<name>A0A9X0QEX3_9BACT</name>
<keyword evidence="1" id="KW-1133">Transmembrane helix</keyword>
<dbReference type="AlphaFoldDB" id="A0A9X0QEX3"/>
<proteinExistence type="predicted"/>
<comment type="caution">
    <text evidence="2">The sequence shown here is derived from an EMBL/GenBank/DDBJ whole genome shotgun (WGS) entry which is preliminary data.</text>
</comment>
<reference evidence="2 3" key="1">
    <citation type="submission" date="2020-08" db="EMBL/GenBank/DDBJ databases">
        <title>Genomic Encyclopedia of Type Strains, Phase IV (KMG-V): Genome sequencing to study the core and pangenomes of soil and plant-associated prokaryotes.</title>
        <authorList>
            <person name="Whitman W."/>
        </authorList>
    </citation>
    <scope>NUCLEOTIDE SEQUENCE [LARGE SCALE GENOMIC DNA]</scope>
    <source>
        <strain evidence="2 3">X5P2</strain>
    </source>
</reference>
<dbReference type="PROSITE" id="PS51257">
    <property type="entry name" value="PROKAR_LIPOPROTEIN"/>
    <property type="match status" value="1"/>
</dbReference>
<feature type="transmembrane region" description="Helical" evidence="1">
    <location>
        <begin position="6"/>
        <end position="27"/>
    </location>
</feature>
<evidence type="ECO:0000313" key="3">
    <source>
        <dbReference type="Proteomes" id="UP000535182"/>
    </source>
</evidence>
<keyword evidence="1" id="KW-0812">Transmembrane</keyword>
<keyword evidence="1" id="KW-0472">Membrane</keyword>
<organism evidence="2 3">
    <name type="scientific">Tunturiibacter gelidiferens</name>
    <dbReference type="NCBI Taxonomy" id="3069689"/>
    <lineage>
        <taxon>Bacteria</taxon>
        <taxon>Pseudomonadati</taxon>
        <taxon>Acidobacteriota</taxon>
        <taxon>Terriglobia</taxon>
        <taxon>Terriglobales</taxon>
        <taxon>Acidobacteriaceae</taxon>
        <taxon>Tunturiibacter</taxon>
    </lineage>
</organism>
<protein>
    <submittedName>
        <fullName evidence="2">Uncharacterized protein</fullName>
    </submittedName>
</protein>